<dbReference type="AlphaFoldDB" id="A0A438D7P0"/>
<reference evidence="1 3" key="1">
    <citation type="journal article" date="2018" name="PLoS Genet.">
        <title>Population sequencing reveals clonal diversity and ancestral inbreeding in the grapevine cultivar Chardonnay.</title>
        <authorList>
            <person name="Roach M.J."/>
            <person name="Johnson D.L."/>
            <person name="Bohlmann J."/>
            <person name="van Vuuren H.J."/>
            <person name="Jones S.J."/>
            <person name="Pretorius I.S."/>
            <person name="Schmidt S.A."/>
            <person name="Borneman A.R."/>
        </authorList>
    </citation>
    <scope>NUCLEOTIDE SEQUENCE [LARGE SCALE GENOMIC DNA]</scope>
    <source>
        <strain evidence="3">cv. Chardonnay</strain>
        <strain evidence="1">I10V1</strain>
        <tissue evidence="1">Leaf</tissue>
    </source>
</reference>
<comment type="caution">
    <text evidence="1">The sequence shown here is derived from an EMBL/GenBank/DDBJ whole genome shotgun (WGS) entry which is preliminary data.</text>
</comment>
<evidence type="ECO:0000313" key="3">
    <source>
        <dbReference type="Proteomes" id="UP000288805"/>
    </source>
</evidence>
<protein>
    <submittedName>
        <fullName evidence="1">Uncharacterized protein</fullName>
    </submittedName>
</protein>
<dbReference type="EMBL" id="QGNW01000235">
    <property type="protein sequence ID" value="RVW82841.1"/>
    <property type="molecule type" value="Genomic_DNA"/>
</dbReference>
<dbReference type="EMBL" id="QGNW01001753">
    <property type="protein sequence ID" value="RVW31470.1"/>
    <property type="molecule type" value="Genomic_DNA"/>
</dbReference>
<proteinExistence type="predicted"/>
<organism evidence="1 3">
    <name type="scientific">Vitis vinifera</name>
    <name type="common">Grape</name>
    <dbReference type="NCBI Taxonomy" id="29760"/>
    <lineage>
        <taxon>Eukaryota</taxon>
        <taxon>Viridiplantae</taxon>
        <taxon>Streptophyta</taxon>
        <taxon>Embryophyta</taxon>
        <taxon>Tracheophyta</taxon>
        <taxon>Spermatophyta</taxon>
        <taxon>Magnoliopsida</taxon>
        <taxon>eudicotyledons</taxon>
        <taxon>Gunneridae</taxon>
        <taxon>Pentapetalae</taxon>
        <taxon>rosids</taxon>
        <taxon>Vitales</taxon>
        <taxon>Vitaceae</taxon>
        <taxon>Viteae</taxon>
        <taxon>Vitis</taxon>
    </lineage>
</organism>
<evidence type="ECO:0000313" key="1">
    <source>
        <dbReference type="EMBL" id="RVW31470.1"/>
    </source>
</evidence>
<dbReference type="Proteomes" id="UP000288805">
    <property type="component" value="Unassembled WGS sequence"/>
</dbReference>
<gene>
    <name evidence="2" type="ORF">CK203_051144</name>
    <name evidence="1" type="ORF">CK203_105792</name>
</gene>
<sequence length="257" mass="28813">MMWSSTLTTSFTIPLPLRLRSTFHQLLNMVARATWFDGSHCCKVFRKWSQTRSAVIFKIYTIKTKERLEFGNQHFTNYRKLNNGWSRHTSPVQAPLVPLLEVHFCGLQPAPFQAHTSPVQAPLAPPLEVHFLGLQPVPFQAPYQPRSGTTCRAIGSAIFRAATNAFSRAIPTPFQASFRAGKRCPLGAPFKRYSQRLKVTSEALLAGDAGSWKAPVRLFMPLMQAAPWLAGDEAVHKGGSKLEPRERMGFIKCWAMS</sequence>
<name>A0A438D7P0_VITVI</name>
<evidence type="ECO:0000313" key="2">
    <source>
        <dbReference type="EMBL" id="RVW82841.1"/>
    </source>
</evidence>
<accession>A0A438D7P0</accession>